<evidence type="ECO:0000256" key="8">
    <source>
        <dbReference type="ARBA" id="ARBA00022842"/>
    </source>
</evidence>
<dbReference type="InterPro" id="IPR024932">
    <property type="entry name" value="ApbE"/>
</dbReference>
<dbReference type="GO" id="GO:0010181">
    <property type="term" value="F:FMN binding"/>
    <property type="evidence" value="ECO:0007669"/>
    <property type="project" value="InterPro"/>
</dbReference>
<comment type="caution">
    <text evidence="12">The sequence shown here is derived from an EMBL/GenBank/DDBJ whole genome shotgun (WGS) entry which is preliminary data.</text>
</comment>
<keyword evidence="5" id="KW-0808">Transferase</keyword>
<keyword evidence="6" id="KW-0479">Metal-binding</keyword>
<dbReference type="Pfam" id="PF04205">
    <property type="entry name" value="FMN_bind"/>
    <property type="match status" value="1"/>
</dbReference>
<dbReference type="PANTHER" id="PTHR30040:SF2">
    <property type="entry name" value="FAD:PROTEIN FMN TRANSFERASE"/>
    <property type="match status" value="1"/>
</dbReference>
<evidence type="ECO:0000256" key="10">
    <source>
        <dbReference type="ARBA" id="ARBA00048540"/>
    </source>
</evidence>
<evidence type="ECO:0000313" key="12">
    <source>
        <dbReference type="EMBL" id="OOP56651.1"/>
    </source>
</evidence>
<dbReference type="Pfam" id="PF02424">
    <property type="entry name" value="ApbE"/>
    <property type="match status" value="1"/>
</dbReference>
<dbReference type="GO" id="GO:0016740">
    <property type="term" value="F:transferase activity"/>
    <property type="evidence" value="ECO:0007669"/>
    <property type="project" value="UniProtKB-KW"/>
</dbReference>
<feature type="domain" description="FMN-binding" evidence="11">
    <location>
        <begin position="138"/>
        <end position="212"/>
    </location>
</feature>
<evidence type="ECO:0000256" key="4">
    <source>
        <dbReference type="ARBA" id="ARBA00022630"/>
    </source>
</evidence>
<protein>
    <recommendedName>
        <fullName evidence="3">FAD:protein FMN transferase</fullName>
        <ecNumber evidence="2">2.7.1.180</ecNumber>
    </recommendedName>
    <alternativeName>
        <fullName evidence="9">Flavin transferase</fullName>
    </alternativeName>
</protein>
<keyword evidence="4" id="KW-0285">Flavoprotein</keyword>
<evidence type="ECO:0000256" key="2">
    <source>
        <dbReference type="ARBA" id="ARBA00011955"/>
    </source>
</evidence>
<evidence type="ECO:0000256" key="3">
    <source>
        <dbReference type="ARBA" id="ARBA00016337"/>
    </source>
</evidence>
<dbReference type="GO" id="GO:0046872">
    <property type="term" value="F:metal ion binding"/>
    <property type="evidence" value="ECO:0007669"/>
    <property type="project" value="UniProtKB-KW"/>
</dbReference>
<dbReference type="GO" id="GO:0016020">
    <property type="term" value="C:membrane"/>
    <property type="evidence" value="ECO:0007669"/>
    <property type="project" value="InterPro"/>
</dbReference>
<dbReference type="EMBL" id="AYTS01000070">
    <property type="protein sequence ID" value="OOP56651.1"/>
    <property type="molecule type" value="Genomic_DNA"/>
</dbReference>
<keyword evidence="8" id="KW-0460">Magnesium</keyword>
<dbReference type="EC" id="2.7.1.180" evidence="2"/>
<evidence type="ECO:0000256" key="7">
    <source>
        <dbReference type="ARBA" id="ARBA00022827"/>
    </source>
</evidence>
<proteinExistence type="predicted"/>
<keyword evidence="7" id="KW-0274">FAD</keyword>
<dbReference type="Gene3D" id="3.10.520.10">
    <property type="entry name" value="ApbE-like domains"/>
    <property type="match status" value="1"/>
</dbReference>
<organism evidence="12 13">
    <name type="scientific">Candidatus Brocadia carolinensis</name>
    <dbReference type="NCBI Taxonomy" id="1004156"/>
    <lineage>
        <taxon>Bacteria</taxon>
        <taxon>Pseudomonadati</taxon>
        <taxon>Planctomycetota</taxon>
        <taxon>Candidatus Brocadiia</taxon>
        <taxon>Candidatus Brocadiales</taxon>
        <taxon>Candidatus Brocadiaceae</taxon>
        <taxon>Candidatus Brocadia</taxon>
    </lineage>
</organism>
<dbReference type="InterPro" id="IPR007329">
    <property type="entry name" value="FMN-bd"/>
</dbReference>
<evidence type="ECO:0000259" key="11">
    <source>
        <dbReference type="Pfam" id="PF04205"/>
    </source>
</evidence>
<dbReference type="Proteomes" id="UP000189681">
    <property type="component" value="Unassembled WGS sequence"/>
</dbReference>
<dbReference type="PANTHER" id="PTHR30040">
    <property type="entry name" value="THIAMINE BIOSYNTHESIS LIPOPROTEIN APBE"/>
    <property type="match status" value="1"/>
</dbReference>
<evidence type="ECO:0000256" key="1">
    <source>
        <dbReference type="ARBA" id="ARBA00001946"/>
    </source>
</evidence>
<evidence type="ECO:0000256" key="5">
    <source>
        <dbReference type="ARBA" id="ARBA00022679"/>
    </source>
</evidence>
<evidence type="ECO:0000313" key="13">
    <source>
        <dbReference type="Proteomes" id="UP000189681"/>
    </source>
</evidence>
<sequence>MAWRHFIPYKYLSFIKIMKILSNTVVIKRQFILLLLLWGFLLFPGLSSAQSLLEGDEPPENYQFQIFLEEEEAIAKIFAGCDQVESEILSLTPEGLEYFKGVLKRPDIEATFEVYIGKKGTVVDRYAIITEEMGCFHPITWILSTNAEGKVVDIAVMIYRESRGHEVTRKRFLTQFEGKSPKDPLSTNKDIIKVTGATTSVQAVCRGVKKMLAFIHEFYINKNPAAAKWSHRLTPEEVRAMKTARRQLFTTAKTIEGVKVVVAAEGDSERQFFALADKAFQEIERIEKLFRKELQALNKGAAKTAFACNQEVFEVMKRCYRYGVLTEGAFDVTVSPLLEQWGIYRGKRKEIRESRLGSILQAVSYKNIKINDDNTLISFARRDTKIDLGPVIKGYAIDKALELFRNSGFTNVCLNYGSMSRMLNAPAGKDAWKVGVPHPTKSDAIVGVLHMANQGIAFVGDYSRYPTVQDKSYMHLVDPKTGMPAGGDKLAVIAAAPTAEEAGVVATALFANDTKEREKLETIFPAAEWLIVSDKPQNSIVFQGSPGMMEKFKKGEEKIFRFGKGAGCPFSP</sequence>
<evidence type="ECO:0000256" key="6">
    <source>
        <dbReference type="ARBA" id="ARBA00022723"/>
    </source>
</evidence>
<dbReference type="AlphaFoldDB" id="A0A1V4AUD2"/>
<evidence type="ECO:0000256" key="9">
    <source>
        <dbReference type="ARBA" id="ARBA00031306"/>
    </source>
</evidence>
<comment type="cofactor">
    <cofactor evidence="1">
        <name>Mg(2+)</name>
        <dbReference type="ChEBI" id="CHEBI:18420"/>
    </cofactor>
</comment>
<dbReference type="InterPro" id="IPR003374">
    <property type="entry name" value="ApbE-like_sf"/>
</dbReference>
<dbReference type="SUPFAM" id="SSF143631">
    <property type="entry name" value="ApbE-like"/>
    <property type="match status" value="1"/>
</dbReference>
<gene>
    <name evidence="12" type="ORF">AYP45_08075</name>
</gene>
<reference evidence="12 13" key="1">
    <citation type="journal article" date="2017" name="Water Res.">
        <title>Discovery and metagenomic analysis of an anammox bacterial enrichment related to Candidatus "Brocadia caroliniensis" in a full-scale glycerol-fed nitritation-denitritation separate centrate treatment process.</title>
        <authorList>
            <person name="Park H."/>
            <person name="Brotto A.C."/>
            <person name="van Loosdrecht M.C."/>
            <person name="Chandran K."/>
        </authorList>
    </citation>
    <scope>NUCLEOTIDE SEQUENCE [LARGE SCALE GENOMIC DNA]</scope>
    <source>
        <strain evidence="12">26THWARD</strain>
    </source>
</reference>
<name>A0A1V4AUD2_9BACT</name>
<dbReference type="STRING" id="1004156.AYP45_08075"/>
<accession>A0A1V4AUD2</accession>
<comment type="catalytic activity">
    <reaction evidence="10">
        <text>L-threonyl-[protein] + FAD = FMN-L-threonyl-[protein] + AMP + H(+)</text>
        <dbReference type="Rhea" id="RHEA:36847"/>
        <dbReference type="Rhea" id="RHEA-COMP:11060"/>
        <dbReference type="Rhea" id="RHEA-COMP:11061"/>
        <dbReference type="ChEBI" id="CHEBI:15378"/>
        <dbReference type="ChEBI" id="CHEBI:30013"/>
        <dbReference type="ChEBI" id="CHEBI:57692"/>
        <dbReference type="ChEBI" id="CHEBI:74257"/>
        <dbReference type="ChEBI" id="CHEBI:456215"/>
        <dbReference type="EC" id="2.7.1.180"/>
    </reaction>
</comment>